<accession>A0A0F9TWE9</accession>
<dbReference type="AlphaFoldDB" id="A0A0F9TWE9"/>
<gene>
    <name evidence="1" type="ORF">LCGC14_0601980</name>
</gene>
<dbReference type="EMBL" id="LAZR01000969">
    <property type="protein sequence ID" value="KKN53501.1"/>
    <property type="molecule type" value="Genomic_DNA"/>
</dbReference>
<comment type="caution">
    <text evidence="1">The sequence shown here is derived from an EMBL/GenBank/DDBJ whole genome shotgun (WGS) entry which is preliminary data.</text>
</comment>
<proteinExistence type="predicted"/>
<sequence>MSSDVLYKTNRPGPSLLALSKVMGVNLFGVGGIDYRAMLETQAQILGLPFLVQVNNCQTAADFTKSDTGVFDVAVDASGRVGTNAIKMTSTGALNGTQYLETKLIDESKVPAPGPGSKGVNQTDWRDTRYLGFWVTNTSAGDFSTAGEMKVAIVNNGVESTQVNVQAIVNDVHQWFQIDMNGESWTRDRVEKLRFYGNVGASEDLFVCDIVRYQYAFDRGPLYGCAFPIKSGTTITQGEQVRWTIEGLITSSTAQVADLGTCVLYADGVQVSPGGTLVGNAARSNWAIIPGTYMYIHRVSATTINGEGLIWSAARTSIGVTDGVDELAVSKGLEAGGAANDDIFVLKRMGADYISA</sequence>
<evidence type="ECO:0000313" key="1">
    <source>
        <dbReference type="EMBL" id="KKN53501.1"/>
    </source>
</evidence>
<protein>
    <submittedName>
        <fullName evidence="1">Uncharacterized protein</fullName>
    </submittedName>
</protein>
<name>A0A0F9TWE9_9ZZZZ</name>
<reference evidence="1" key="1">
    <citation type="journal article" date="2015" name="Nature">
        <title>Complex archaea that bridge the gap between prokaryotes and eukaryotes.</title>
        <authorList>
            <person name="Spang A."/>
            <person name="Saw J.H."/>
            <person name="Jorgensen S.L."/>
            <person name="Zaremba-Niedzwiedzka K."/>
            <person name="Martijn J."/>
            <person name="Lind A.E."/>
            <person name="van Eijk R."/>
            <person name="Schleper C."/>
            <person name="Guy L."/>
            <person name="Ettema T.J."/>
        </authorList>
    </citation>
    <scope>NUCLEOTIDE SEQUENCE</scope>
</reference>
<organism evidence="1">
    <name type="scientific">marine sediment metagenome</name>
    <dbReference type="NCBI Taxonomy" id="412755"/>
    <lineage>
        <taxon>unclassified sequences</taxon>
        <taxon>metagenomes</taxon>
        <taxon>ecological metagenomes</taxon>
    </lineage>
</organism>